<proteinExistence type="predicted"/>
<dbReference type="EMBL" id="CDMZ01000287">
    <property type="protein sequence ID" value="CEM11020.1"/>
    <property type="molecule type" value="Genomic_DNA"/>
</dbReference>
<feature type="compositionally biased region" description="Basic and acidic residues" evidence="1">
    <location>
        <begin position="427"/>
        <end position="442"/>
    </location>
</feature>
<feature type="region of interest" description="Disordered" evidence="1">
    <location>
        <begin position="1494"/>
        <end position="1523"/>
    </location>
</feature>
<feature type="region of interest" description="Disordered" evidence="1">
    <location>
        <begin position="1074"/>
        <end position="1105"/>
    </location>
</feature>
<feature type="compositionally biased region" description="Polar residues" evidence="1">
    <location>
        <begin position="1750"/>
        <end position="1768"/>
    </location>
</feature>
<feature type="compositionally biased region" description="Polar residues" evidence="1">
    <location>
        <begin position="996"/>
        <end position="1005"/>
    </location>
</feature>
<evidence type="ECO:0000256" key="1">
    <source>
        <dbReference type="SAM" id="MobiDB-lite"/>
    </source>
</evidence>
<feature type="compositionally biased region" description="Low complexity" evidence="1">
    <location>
        <begin position="869"/>
        <end position="885"/>
    </location>
</feature>
<organism evidence="3">
    <name type="scientific">Chromera velia CCMP2878</name>
    <dbReference type="NCBI Taxonomy" id="1169474"/>
    <lineage>
        <taxon>Eukaryota</taxon>
        <taxon>Sar</taxon>
        <taxon>Alveolata</taxon>
        <taxon>Colpodellida</taxon>
        <taxon>Chromeraceae</taxon>
        <taxon>Chromera</taxon>
    </lineage>
</organism>
<feature type="non-terminal residue" evidence="3">
    <location>
        <position position="1905"/>
    </location>
</feature>
<dbReference type="SMART" id="SM00015">
    <property type="entry name" value="IQ"/>
    <property type="match status" value="2"/>
</dbReference>
<dbReference type="SMART" id="SM00456">
    <property type="entry name" value="WW"/>
    <property type="match status" value="1"/>
</dbReference>
<feature type="region of interest" description="Disordered" evidence="1">
    <location>
        <begin position="671"/>
        <end position="766"/>
    </location>
</feature>
<feature type="region of interest" description="Disordered" evidence="1">
    <location>
        <begin position="631"/>
        <end position="657"/>
    </location>
</feature>
<name>A0A0G4FCQ7_9ALVE</name>
<feature type="compositionally biased region" description="Low complexity" evidence="1">
    <location>
        <begin position="1809"/>
        <end position="1827"/>
    </location>
</feature>
<feature type="compositionally biased region" description="Basic and acidic residues" evidence="1">
    <location>
        <begin position="898"/>
        <end position="907"/>
    </location>
</feature>
<evidence type="ECO:0000313" key="3">
    <source>
        <dbReference type="EMBL" id="CEM11020.1"/>
    </source>
</evidence>
<feature type="compositionally biased region" description="Basic and acidic residues" evidence="1">
    <location>
        <begin position="1584"/>
        <end position="1600"/>
    </location>
</feature>
<feature type="region of interest" description="Disordered" evidence="1">
    <location>
        <begin position="1807"/>
        <end position="1905"/>
    </location>
</feature>
<feature type="compositionally biased region" description="Basic and acidic residues" evidence="1">
    <location>
        <begin position="1838"/>
        <end position="1851"/>
    </location>
</feature>
<dbReference type="InterPro" id="IPR000048">
    <property type="entry name" value="IQ_motif_EF-hand-BS"/>
</dbReference>
<protein>
    <recommendedName>
        <fullName evidence="2">WW domain-containing protein</fullName>
    </recommendedName>
</protein>
<feature type="region of interest" description="Disordered" evidence="1">
    <location>
        <begin position="1370"/>
        <end position="1458"/>
    </location>
</feature>
<feature type="compositionally biased region" description="Basic and acidic residues" evidence="1">
    <location>
        <begin position="485"/>
        <end position="499"/>
    </location>
</feature>
<evidence type="ECO:0000259" key="2">
    <source>
        <dbReference type="PROSITE" id="PS01159"/>
    </source>
</evidence>
<feature type="compositionally biased region" description="Low complexity" evidence="1">
    <location>
        <begin position="409"/>
        <end position="421"/>
    </location>
</feature>
<reference evidence="3" key="1">
    <citation type="submission" date="2014-11" db="EMBL/GenBank/DDBJ databases">
        <authorList>
            <person name="Otto D Thomas"/>
            <person name="Naeem Raeece"/>
        </authorList>
    </citation>
    <scope>NUCLEOTIDE SEQUENCE</scope>
</reference>
<feature type="compositionally biased region" description="Basic and acidic residues" evidence="1">
    <location>
        <begin position="671"/>
        <end position="700"/>
    </location>
</feature>
<feature type="region of interest" description="Disordered" evidence="1">
    <location>
        <begin position="1739"/>
        <end position="1790"/>
    </location>
</feature>
<feature type="region of interest" description="Disordered" evidence="1">
    <location>
        <begin position="1584"/>
        <end position="1617"/>
    </location>
</feature>
<dbReference type="SUPFAM" id="SSF51045">
    <property type="entry name" value="WW domain"/>
    <property type="match status" value="1"/>
</dbReference>
<dbReference type="InterPro" id="IPR036020">
    <property type="entry name" value="WW_dom_sf"/>
</dbReference>
<sequence length="1905" mass="209489">MFRAFESERQEKQHQKEKEEYVLTGLSSWFRFDKRQQTLVKKPGIRGLQDFEAKGKEQGGIQSQDGLSLEQFVILRVPEPFRAALAAELQEVAADLESGGSHMVEFRIPLLQSIRKRPSGMPAEFEPLTSQWRTWYVFHKRGLGVDWFTERRLVGLLRPYLDAELREGWGRYRDRADREYYWNELSGESRWNHPDHGLFLQLRDLWRQLLPVPSFSLSSPPSPPARFESSPLAAFANERLHTLLGTIETELHSWRGPFETPSPNENTNTERDGETETTVAFVHSETGETVYSRDPRETLKRQMQWAREIGTAIPSQIRERQEEAATVIQKFVRGEKVREAVGVQRVRVFVSSLPPESLHSSLLGSLGFGDQRRGRGGRAVNGGSREGEREWDRDPARDGRKNGLDHKGSPPSSASRSPTASEGPLSSRRDREEGEGGRERGGLGDGEEDVIVPTLEELAALPRQRLLWYILNDRGLALMQDSDPEENRGGDGEGGREDQGGGFDPTEEDRGLMWIFYKHLSVPIRGGWRFGDLEESGELPEEERPDGWTHPDEGLLLDVLALWRQAQAEGEGTEGGTRGALGSLFAEWRAAFAARIQSVEGNDEMEGVREGLERQREVIESMERQLHALLSLLPPDREGEGGDGGSPSRGGRGRKFQRGVSWGQDKFLYVEARDKRGGRERGKGGDGKGQKGTDDLDAAARRVQGAWRRRQTRNRSGTDEETQGHTDAQFEVVKQVLRSASRMMMTKVSQRGRSKSGKGEREGKKGVSLRVSRFLSLLFFRVSTFLVHRMFEGKSQNLSIDISFLQDEGQPVPDPHREMGVHSDMDHFQEDSMTSPPCPDCPVHGAVATGHGSPARFSWGDGSSSPDFPKSAPAPGSSPSQSASRADSRHGSPSRAGGADRDREKEEMVAELAEIEAFRSGDAYGLSKADWCVEATSAAENKAQAAGKVETIRNGGMTSAAAMTGAFADLRRAELTLHHWQSRRRNGNGGLEKQRSGPSASSLTQGTLTEARCEVLSLNTFAMLHRKQGRLHTAYKYLRKALALEQTVASHALRELIERRASLLRECGQADPLDAAHAQQGGEEEEEEMECPVHPRPRGGGAEGMSARDAVYSEGMSVDRERDSCSECPVHGRQQTSVRVGEEDQWNAGQTFITQAPHHPGGEFGSAFSPASPAVAFANPPRGNEGGIMSGERGAKGCCPPASALALCSSATSASFVLLAQTRLNTASVVSGLRRHPEALHHTLFALQILRAAMDPPEAVRLLGLSSLLAPRLGVRGGPEVLFGNSRPLTGLSGAMSHVTPEELNMDPLCDSWAAEVVTAAFRRDKFRTDFSLTVVAAVRSVAVECEYLMDSELAAACYEGAERFGRADDRQRRQAMWGKRNHEGQGPSCAASTHSGPPETERGDLQDPPPPTAPAPTAECPARVAFSSQPAVYERDLASPREKDDHPLGREEDEKGATIRLLSEYGGEGGRNGGGVLNQSGVEGLRKVSMSMPSLGGSALRPVGGSAKKKKHKQKMHTDERRRPEVPLLPLESAFERIRKKHLDQRLYVRDTFTNSDISELRCSHWTLSRLRTADRDARAKQEYMDRQREFTPKTKAEKQAAQGRPRSESPDANNLRGLSARLVYTQDRLAEATGLQRDMDVNFKPCLASLRQVAESLSQSISNLQRAQEAVDFDHRHQKFEKAKADRDRQKAVLFMSKHFPKASARIFPTEVDLPNQPNTALVGDSRKNATINRLRRHPTKPLKSAVTLPSLNQSHTAAQKQTATSAHRRASVALSPPGSPMLSPGKKQKTVVFAGSSAAAERDVNSLFSPSSHKLSSQSPSASKAAKRGTTITLGEERHGHSSTRGDSEGGDSIRLLSPSAKGKKGMKKGTSKASLRSMRTTDDSAHASTEPSLEDLPPSAV</sequence>
<feature type="compositionally biased region" description="Basic and acidic residues" evidence="1">
    <location>
        <begin position="1434"/>
        <end position="1458"/>
    </location>
</feature>
<feature type="region of interest" description="Disordered" evidence="1">
    <location>
        <begin position="979"/>
        <end position="1005"/>
    </location>
</feature>
<dbReference type="PROSITE" id="PS01159">
    <property type="entry name" value="WW_DOMAIN_1"/>
    <property type="match status" value="1"/>
</dbReference>
<dbReference type="CDD" id="cd00201">
    <property type="entry name" value="WW"/>
    <property type="match status" value="1"/>
</dbReference>
<dbReference type="InterPro" id="IPR001202">
    <property type="entry name" value="WW_dom"/>
</dbReference>
<feature type="region of interest" description="Disordered" evidence="1">
    <location>
        <begin position="480"/>
        <end position="507"/>
    </location>
</feature>
<feature type="region of interest" description="Disordered" evidence="1">
    <location>
        <begin position="254"/>
        <end position="274"/>
    </location>
</feature>
<feature type="region of interest" description="Disordered" evidence="1">
    <location>
        <begin position="359"/>
        <end position="449"/>
    </location>
</feature>
<accession>A0A0G4FCQ7</accession>
<feature type="compositionally biased region" description="Basic residues" evidence="1">
    <location>
        <begin position="1865"/>
        <end position="1874"/>
    </location>
</feature>
<feature type="domain" description="WW" evidence="2">
    <location>
        <begin position="169"/>
        <end position="194"/>
    </location>
</feature>
<gene>
    <name evidence="3" type="ORF">Cvel_16388</name>
</gene>
<feature type="compositionally biased region" description="Basic and acidic residues" evidence="1">
    <location>
        <begin position="385"/>
        <end position="408"/>
    </location>
</feature>
<feature type="region of interest" description="Disordered" evidence="1">
    <location>
        <begin position="852"/>
        <end position="907"/>
    </location>
</feature>
<feature type="compositionally biased region" description="Low complexity" evidence="1">
    <location>
        <begin position="1777"/>
        <end position="1788"/>
    </location>
</feature>